<organism evidence="2 3">
    <name type="scientific">Sinanodonta woodiana</name>
    <name type="common">Chinese pond mussel</name>
    <name type="synonym">Anodonta woodiana</name>
    <dbReference type="NCBI Taxonomy" id="1069815"/>
    <lineage>
        <taxon>Eukaryota</taxon>
        <taxon>Metazoa</taxon>
        <taxon>Spiralia</taxon>
        <taxon>Lophotrochozoa</taxon>
        <taxon>Mollusca</taxon>
        <taxon>Bivalvia</taxon>
        <taxon>Autobranchia</taxon>
        <taxon>Heteroconchia</taxon>
        <taxon>Palaeoheterodonta</taxon>
        <taxon>Unionida</taxon>
        <taxon>Unionoidea</taxon>
        <taxon>Unionidae</taxon>
        <taxon>Unioninae</taxon>
        <taxon>Sinanodonta</taxon>
    </lineage>
</organism>
<proteinExistence type="predicted"/>
<feature type="compositionally biased region" description="Polar residues" evidence="1">
    <location>
        <begin position="60"/>
        <end position="73"/>
    </location>
</feature>
<dbReference type="AlphaFoldDB" id="A0ABD3UCE1"/>
<dbReference type="Proteomes" id="UP001634394">
    <property type="component" value="Unassembled WGS sequence"/>
</dbReference>
<name>A0ABD3UCE1_SINWO</name>
<evidence type="ECO:0000256" key="1">
    <source>
        <dbReference type="SAM" id="MobiDB-lite"/>
    </source>
</evidence>
<evidence type="ECO:0000313" key="3">
    <source>
        <dbReference type="Proteomes" id="UP001634394"/>
    </source>
</evidence>
<protein>
    <submittedName>
        <fullName evidence="2">Uncharacterized protein</fullName>
    </submittedName>
</protein>
<feature type="region of interest" description="Disordered" evidence="1">
    <location>
        <begin position="24"/>
        <end position="112"/>
    </location>
</feature>
<sequence>MGCGSSTGNTVNPKKERAEISVTMNTDIKEMNDTGPVENTNEKSTGKNDTKETATEMVPQDQTITMKNINESNGIEKIDTVENDAKEKAGTDNLEKAAMETNDIEDHGIFMG</sequence>
<dbReference type="EMBL" id="JBJQND010000016">
    <property type="protein sequence ID" value="KAL3847184.1"/>
    <property type="molecule type" value="Genomic_DNA"/>
</dbReference>
<keyword evidence="3" id="KW-1185">Reference proteome</keyword>
<reference evidence="2 3" key="1">
    <citation type="submission" date="2024-11" db="EMBL/GenBank/DDBJ databases">
        <title>Chromosome-level genome assembly of the freshwater bivalve Anodonta woodiana.</title>
        <authorList>
            <person name="Chen X."/>
        </authorList>
    </citation>
    <scope>NUCLEOTIDE SEQUENCE [LARGE SCALE GENOMIC DNA]</scope>
    <source>
        <strain evidence="2">MN2024</strain>
        <tissue evidence="2">Gills</tissue>
    </source>
</reference>
<evidence type="ECO:0000313" key="2">
    <source>
        <dbReference type="EMBL" id="KAL3847184.1"/>
    </source>
</evidence>
<feature type="compositionally biased region" description="Basic and acidic residues" evidence="1">
    <location>
        <begin position="40"/>
        <end position="54"/>
    </location>
</feature>
<comment type="caution">
    <text evidence="2">The sequence shown here is derived from an EMBL/GenBank/DDBJ whole genome shotgun (WGS) entry which is preliminary data.</text>
</comment>
<gene>
    <name evidence="2" type="ORF">ACJMK2_018107</name>
</gene>
<accession>A0ABD3UCE1</accession>
<feature type="compositionally biased region" description="Basic and acidic residues" evidence="1">
    <location>
        <begin position="74"/>
        <end position="112"/>
    </location>
</feature>